<proteinExistence type="predicted"/>
<name>A0A4P9WFM7_9FUNG</name>
<gene>
    <name evidence="1" type="ORF">BDK51DRAFT_37525</name>
</gene>
<dbReference type="EMBL" id="KZ995006">
    <property type="protein sequence ID" value="RKO91571.1"/>
    <property type="molecule type" value="Genomic_DNA"/>
</dbReference>
<protein>
    <submittedName>
        <fullName evidence="1">Uncharacterized protein</fullName>
    </submittedName>
</protein>
<dbReference type="AlphaFoldDB" id="A0A4P9WFM7"/>
<evidence type="ECO:0000313" key="2">
    <source>
        <dbReference type="Proteomes" id="UP000269721"/>
    </source>
</evidence>
<evidence type="ECO:0000313" key="1">
    <source>
        <dbReference type="EMBL" id="RKO91571.1"/>
    </source>
</evidence>
<organism evidence="1 2">
    <name type="scientific">Blyttiomyces helicus</name>
    <dbReference type="NCBI Taxonomy" id="388810"/>
    <lineage>
        <taxon>Eukaryota</taxon>
        <taxon>Fungi</taxon>
        <taxon>Fungi incertae sedis</taxon>
        <taxon>Chytridiomycota</taxon>
        <taxon>Chytridiomycota incertae sedis</taxon>
        <taxon>Chytridiomycetes</taxon>
        <taxon>Chytridiomycetes incertae sedis</taxon>
        <taxon>Blyttiomyces</taxon>
    </lineage>
</organism>
<keyword evidence="2" id="KW-1185">Reference proteome</keyword>
<dbReference type="Proteomes" id="UP000269721">
    <property type="component" value="Unassembled WGS sequence"/>
</dbReference>
<sequence>MLLLALQYDFSYCLKMFLTASIMFWKCIPRAEIPKVTNFRTSLNAGGMVKALHRESSLPIAIFALGAPSAEGLFAAMRHLALVHGLNRESFTGSSKRTADIIEQYHGTPTDTVTEHKVNEIHDLYMAAKDADIRKQLPTLKWNEIDVRCVDASAGEGDVVGPVVEELAGGRCGEAAQNGGRREAELVSDDQLVIAECRLEDADHAFRTTVCTLMAGSGYGDVSATQRNQLGPELGGHERVAVGNGVVGQAVKAHHIVHEGVGEIRNLILGVTQNEMGLIRKAAEDDDNAVKAVGGGASR</sequence>
<reference evidence="2" key="1">
    <citation type="journal article" date="2018" name="Nat. Microbiol.">
        <title>Leveraging single-cell genomics to expand the fungal tree of life.</title>
        <authorList>
            <person name="Ahrendt S.R."/>
            <person name="Quandt C.A."/>
            <person name="Ciobanu D."/>
            <person name="Clum A."/>
            <person name="Salamov A."/>
            <person name="Andreopoulos B."/>
            <person name="Cheng J.F."/>
            <person name="Woyke T."/>
            <person name="Pelin A."/>
            <person name="Henrissat B."/>
            <person name="Reynolds N.K."/>
            <person name="Benny G.L."/>
            <person name="Smith M.E."/>
            <person name="James T.Y."/>
            <person name="Grigoriev I.V."/>
        </authorList>
    </citation>
    <scope>NUCLEOTIDE SEQUENCE [LARGE SCALE GENOMIC DNA]</scope>
</reference>
<accession>A0A4P9WFM7</accession>